<keyword evidence="3" id="KW-1185">Reference proteome</keyword>
<name>A0ABR3VQ66_HUMIN</name>
<organism evidence="2 3">
    <name type="scientific">Humicola insolens</name>
    <name type="common">Soft-rot fungus</name>
    <dbReference type="NCBI Taxonomy" id="85995"/>
    <lineage>
        <taxon>Eukaryota</taxon>
        <taxon>Fungi</taxon>
        <taxon>Dikarya</taxon>
        <taxon>Ascomycota</taxon>
        <taxon>Pezizomycotina</taxon>
        <taxon>Sordariomycetes</taxon>
        <taxon>Sordariomycetidae</taxon>
        <taxon>Sordariales</taxon>
        <taxon>Chaetomiaceae</taxon>
        <taxon>Mycothermus</taxon>
    </lineage>
</organism>
<gene>
    <name evidence="2" type="ORF">VTJ49DRAFT_5798</name>
</gene>
<evidence type="ECO:0000256" key="1">
    <source>
        <dbReference type="SAM" id="Phobius"/>
    </source>
</evidence>
<protein>
    <submittedName>
        <fullName evidence="2">Uncharacterized protein</fullName>
    </submittedName>
</protein>
<feature type="transmembrane region" description="Helical" evidence="1">
    <location>
        <begin position="12"/>
        <end position="32"/>
    </location>
</feature>
<sequence>MISTCGCFKLSVYFLTFPFSFSSYFSCFRISFRSRDFISFRRSGKGVVFSIGRSVGRSVGRWARRRRALAGMGSTTAFGRRRSGAWKQADGTDAGFLCDVVLYFFSAHGHGGARFLYRLLRPLLACLHRMHLLGSAMAGVLHGWMGDGMLGCWFLMFC</sequence>
<dbReference type="EMBL" id="JAZGSY010000005">
    <property type="protein sequence ID" value="KAL1844047.1"/>
    <property type="molecule type" value="Genomic_DNA"/>
</dbReference>
<comment type="caution">
    <text evidence="2">The sequence shown here is derived from an EMBL/GenBank/DDBJ whole genome shotgun (WGS) entry which is preliminary data.</text>
</comment>
<accession>A0ABR3VQ66</accession>
<evidence type="ECO:0000313" key="2">
    <source>
        <dbReference type="EMBL" id="KAL1844047.1"/>
    </source>
</evidence>
<proteinExistence type="predicted"/>
<evidence type="ECO:0000313" key="3">
    <source>
        <dbReference type="Proteomes" id="UP001583172"/>
    </source>
</evidence>
<keyword evidence="1" id="KW-0472">Membrane</keyword>
<keyword evidence="1" id="KW-0812">Transmembrane</keyword>
<keyword evidence="1" id="KW-1133">Transmembrane helix</keyword>
<reference evidence="2 3" key="1">
    <citation type="journal article" date="2024" name="Commun. Biol.">
        <title>Comparative genomic analysis of thermophilic fungi reveals convergent evolutionary adaptations and gene losses.</title>
        <authorList>
            <person name="Steindorff A.S."/>
            <person name="Aguilar-Pontes M.V."/>
            <person name="Robinson A.J."/>
            <person name="Andreopoulos B."/>
            <person name="LaButti K."/>
            <person name="Kuo A."/>
            <person name="Mondo S."/>
            <person name="Riley R."/>
            <person name="Otillar R."/>
            <person name="Haridas S."/>
            <person name="Lipzen A."/>
            <person name="Grimwood J."/>
            <person name="Schmutz J."/>
            <person name="Clum A."/>
            <person name="Reid I.D."/>
            <person name="Moisan M.C."/>
            <person name="Butler G."/>
            <person name="Nguyen T.T.M."/>
            <person name="Dewar K."/>
            <person name="Conant G."/>
            <person name="Drula E."/>
            <person name="Henrissat B."/>
            <person name="Hansel C."/>
            <person name="Singer S."/>
            <person name="Hutchinson M.I."/>
            <person name="de Vries R.P."/>
            <person name="Natvig D.O."/>
            <person name="Powell A.J."/>
            <person name="Tsang A."/>
            <person name="Grigoriev I.V."/>
        </authorList>
    </citation>
    <scope>NUCLEOTIDE SEQUENCE [LARGE SCALE GENOMIC DNA]</scope>
    <source>
        <strain evidence="2 3">CBS 620.91</strain>
    </source>
</reference>
<dbReference type="Proteomes" id="UP001583172">
    <property type="component" value="Unassembled WGS sequence"/>
</dbReference>